<evidence type="ECO:0000313" key="1">
    <source>
        <dbReference type="EMBL" id="ADW76684.1"/>
    </source>
</evidence>
<dbReference type="EMBL" id="CP002507">
    <property type="protein sequence ID" value="ADW76684.1"/>
    <property type="molecule type" value="Genomic_DNA"/>
</dbReference>
<evidence type="ECO:0008006" key="3">
    <source>
        <dbReference type="Google" id="ProtNLM"/>
    </source>
</evidence>
<organism evidence="1 2">
    <name type="scientific">Rahnella sp. (strain Y9602)</name>
    <dbReference type="NCBI Taxonomy" id="2703885"/>
    <lineage>
        <taxon>Bacteria</taxon>
        <taxon>Pseudomonadati</taxon>
        <taxon>Pseudomonadota</taxon>
        <taxon>Gammaproteobacteria</taxon>
        <taxon>Enterobacterales</taxon>
        <taxon>Yersiniaceae</taxon>
        <taxon>Rahnella</taxon>
    </lineage>
</organism>
<keyword evidence="1" id="KW-0614">Plasmid</keyword>
<proteinExistence type="predicted"/>
<name>A0A0H3FHR7_RAHSY</name>
<dbReference type="RefSeq" id="WP_013578363.1">
    <property type="nucleotide sequence ID" value="NC_015063.1"/>
</dbReference>
<geneLocation type="plasmid" evidence="1 2">
    <name>pRAHAQ02</name>
</geneLocation>
<accession>A0A0H3FHR7</accession>
<dbReference type="HOGENOM" id="CLU_050666_2_1_6"/>
<reference evidence="2" key="1">
    <citation type="submission" date="2011-01" db="EMBL/GenBank/DDBJ databases">
        <title>Complete sequence of plasmid2 of Rahnella sp. Y9602.</title>
        <authorList>
            <consortium name="US DOE Joint Genome Institute"/>
            <person name="Lucas S."/>
            <person name="Copeland A."/>
            <person name="Lapidus A."/>
            <person name="Cheng J.-F."/>
            <person name="Goodwin L."/>
            <person name="Pitluck S."/>
            <person name="Lu M."/>
            <person name="Detter J.C."/>
            <person name="Han C."/>
            <person name="Tapia R."/>
            <person name="Land M."/>
            <person name="Hauser L."/>
            <person name="Kyrpides N."/>
            <person name="Ivanova N."/>
            <person name="Ovchinnikova G."/>
            <person name="Pagani I."/>
            <person name="Sobecky P.A."/>
            <person name="Martinez R.J."/>
            <person name="Woyke T."/>
        </authorList>
    </citation>
    <scope>NUCLEOTIDE SEQUENCE [LARGE SCALE GENOMIC DNA]</scope>
    <source>
        <strain evidence="2">Y9602</strain>
        <plasmid evidence="2">pRAHAQ02</plasmid>
    </source>
</reference>
<dbReference type="AlphaFoldDB" id="A0A0H3FHR7"/>
<dbReference type="Pfam" id="PF11185">
    <property type="entry name" value="DUF2971"/>
    <property type="match status" value="1"/>
</dbReference>
<protein>
    <recommendedName>
        <fullName evidence="3">DUF2971 domain-containing protein</fullName>
    </recommendedName>
</protein>
<gene>
    <name evidence="1" type="ordered locus">Rahaq_5118</name>
</gene>
<dbReference type="OrthoDB" id="4119964at2"/>
<dbReference type="InterPro" id="IPR021352">
    <property type="entry name" value="DUF2971"/>
</dbReference>
<reference evidence="1 2" key="2">
    <citation type="journal article" date="2012" name="J. Bacteriol.">
        <title>Complete Genome Sequence of Rahnella sp. Strain Y9602, a Gammaproteobacterium Isolate from Metal- and Radionuclide-Contaminated Soil.</title>
        <authorList>
            <person name="Martinez R.J."/>
            <person name="Bruce D."/>
            <person name="Detter C."/>
            <person name="Goodwin L.A."/>
            <person name="Han J."/>
            <person name="Han C.S."/>
            <person name="Held B."/>
            <person name="Land M.L."/>
            <person name="Mikhailova N."/>
            <person name="Nolan M."/>
            <person name="Pennacchio L."/>
            <person name="Pitluck S."/>
            <person name="Tapia R."/>
            <person name="Woyke T."/>
            <person name="Sobecky P.A."/>
        </authorList>
    </citation>
    <scope>NUCLEOTIDE SEQUENCE [LARGE SCALE GENOMIC DNA]</scope>
    <source>
        <strain evidence="1 2">Y9602</strain>
        <plasmid evidence="1 2">pRAHAQ02</plasmid>
    </source>
</reference>
<dbReference type="KEGG" id="rah:Rahaq_5118"/>
<dbReference type="Proteomes" id="UP000007257">
    <property type="component" value="Plasmid pRAHAQ02"/>
</dbReference>
<evidence type="ECO:0000313" key="2">
    <source>
        <dbReference type="Proteomes" id="UP000007257"/>
    </source>
</evidence>
<sequence length="251" mass="29309">MLYKYVGHEDSKELDKILKYFVEDGTIRATCPHDFNDPAEFKVRMDFEADEPEISKRFYDFYPNDSEDECKRWVNQQLGSNGYEAYQMRGNLLLSTGVICLTNNPYNYLMWSHYAKSHSGFCIGFDDDIVNLLDGDDFFASGLVNYSSLCPVVNFYNASQEEFCRALLFNKSDCWEYEAEFRIVSTRHGIKKFDKSLIKEITIGCRPYNELTTAVLELIDSEIEIYKMKCPPGTYQLEKVRLEKNTFFQGY</sequence>